<comment type="caution">
    <text evidence="1">The sequence shown here is derived from an EMBL/GenBank/DDBJ whole genome shotgun (WGS) entry which is preliminary data.</text>
</comment>
<dbReference type="Proteomes" id="UP000588051">
    <property type="component" value="Unassembled WGS sequence"/>
</dbReference>
<sequence>MKVTFWKFVNHTISTTPEEARALAEKIESGEFVPHNNHGERFYKWMGYCYDIGRVPYLIQYSHGSIERAWGLSVKEIRESLYLKRSDKVIPDPFLLKNMRHLKIAA</sequence>
<organism evidence="1 2">
    <name type="scientific">Undibacterium oligocarboniphilum</name>
    <dbReference type="NCBI Taxonomy" id="666702"/>
    <lineage>
        <taxon>Bacteria</taxon>
        <taxon>Pseudomonadati</taxon>
        <taxon>Pseudomonadota</taxon>
        <taxon>Betaproteobacteria</taxon>
        <taxon>Burkholderiales</taxon>
        <taxon>Oxalobacteraceae</taxon>
        <taxon>Undibacterium</taxon>
    </lineage>
</organism>
<dbReference type="EMBL" id="JABXYJ010000014">
    <property type="protein sequence ID" value="NVO79372.1"/>
    <property type="molecule type" value="Genomic_DNA"/>
</dbReference>
<proteinExistence type="predicted"/>
<gene>
    <name evidence="1" type="ORF">HV832_16255</name>
</gene>
<dbReference type="RefSeq" id="WP_176804988.1">
    <property type="nucleotide sequence ID" value="NZ_JABXYJ010000014.1"/>
</dbReference>
<keyword evidence="2" id="KW-1185">Reference proteome</keyword>
<name>A0A850QFV5_9BURK</name>
<dbReference type="AlphaFoldDB" id="A0A850QFV5"/>
<evidence type="ECO:0000313" key="1">
    <source>
        <dbReference type="EMBL" id="NVO79372.1"/>
    </source>
</evidence>
<reference evidence="1 2" key="1">
    <citation type="submission" date="2020-06" db="EMBL/GenBank/DDBJ databases">
        <authorList>
            <person name="Qiu C."/>
            <person name="Liu Z."/>
        </authorList>
    </citation>
    <scope>NUCLEOTIDE SEQUENCE [LARGE SCALE GENOMIC DNA]</scope>
    <source>
        <strain evidence="1 2">EM 1</strain>
    </source>
</reference>
<evidence type="ECO:0000313" key="2">
    <source>
        <dbReference type="Proteomes" id="UP000588051"/>
    </source>
</evidence>
<protein>
    <submittedName>
        <fullName evidence="1">Uncharacterized protein</fullName>
    </submittedName>
</protein>
<accession>A0A850QFV5</accession>